<sequence>MASYFWGPSVFDEAVDKATSELLPSGTDDIALNLEICDQIRSKSVQPRDAMRAIKRRLDNKNPNVQLLALGLTDVCIKNGGDHFLEQIASREFMDNLVSILKQPALNYEVKSKMLQLVQNWALAFESKPSLGYVPEVYKSLKNQGFNFPPPDTSAKAKALLATRTAPEWIDSDVCLRCRTPFTFTNRKHHCRNCGQVFDQQCSSRTAPLPHFGITQEVRVCDSCWTTLKMDKTRAKSPELPRSKSTHSPSNSRRESRRSRVGGETADDDLQRAIALSIAEAQANANKYNDKPGYVPAARSEPPLAEYGEEDADLRAAIEASLRDAQAPRASAPVPEEPVAERPTWAAQTALPNVPKIPQYDLDPREEDAILSFNQMIEQTSTGAPVGPQAADMYERASVLRPKLVRSLDDASKKEYMLTEMHDKLSEAVKLYDRLLTEQVERSTWRYQNSHAQQYGQPQQYAQPQQYGQQAQQYGYGQQQQYGQYAQPPPQQYGPPQTQEQPAPPQQQQYSAAPAPQQHYSAPSVPQQYAPAPESYPAAPPAPQPTYPSAPPPVTYQTPNQYAPAPTSSPPVSRSPELQRHGSMATPVSIMNAARPISMYAPPPPQTPQQQTPMSSSYPPQPYQSVTPAPQPYQAVTSPTLSRANTYQAPVQENTRQAPSRTNTYQAPNAYQAPYQSVTSPAPLPNLPSVPPMLPSAPQGFPQAQYGGVEKTEQQEAMLISFD</sequence>
<feature type="compositionally biased region" description="Low complexity" evidence="12">
    <location>
        <begin position="456"/>
        <end position="486"/>
    </location>
</feature>
<dbReference type="SMART" id="SM00726">
    <property type="entry name" value="UIM"/>
    <property type="match status" value="2"/>
</dbReference>
<feature type="compositionally biased region" description="Pro residues" evidence="12">
    <location>
        <begin position="682"/>
        <end position="695"/>
    </location>
</feature>
<comment type="similarity">
    <text evidence="2 10">Belongs to the VPS27 family.</text>
</comment>
<dbReference type="InterPro" id="IPR000306">
    <property type="entry name" value="Znf_FYVE"/>
</dbReference>
<evidence type="ECO:0000256" key="6">
    <source>
        <dbReference type="ARBA" id="ARBA00022753"/>
    </source>
</evidence>
<keyword evidence="8" id="KW-0862">Zinc</keyword>
<dbReference type="GO" id="GO:0008270">
    <property type="term" value="F:zinc ion binding"/>
    <property type="evidence" value="ECO:0007669"/>
    <property type="project" value="UniProtKB-KW"/>
</dbReference>
<dbReference type="Proteomes" id="UP000663853">
    <property type="component" value="Unassembled WGS sequence"/>
</dbReference>
<dbReference type="InterPro" id="IPR013083">
    <property type="entry name" value="Znf_RING/FYVE/PHD"/>
</dbReference>
<dbReference type="SMART" id="SM00288">
    <property type="entry name" value="VHS"/>
    <property type="match status" value="1"/>
</dbReference>
<dbReference type="SMART" id="SM00064">
    <property type="entry name" value="FYVE"/>
    <property type="match status" value="1"/>
</dbReference>
<comment type="subunit">
    <text evidence="10">Component of the ESCRT-0 complex composed of HSE1 and VPS27.</text>
</comment>
<reference evidence="15" key="1">
    <citation type="submission" date="2021-01" db="EMBL/GenBank/DDBJ databases">
        <authorList>
            <person name="Kaushik A."/>
        </authorList>
    </citation>
    <scope>NUCLEOTIDE SEQUENCE</scope>
    <source>
        <strain evidence="15">AG6-10EEA</strain>
    </source>
</reference>
<dbReference type="AlphaFoldDB" id="A0A8H3CZC7"/>
<comment type="subcellular location">
    <subcellularLocation>
        <location evidence="1 10">Endosome membrane</location>
        <topology evidence="1 10">Peripheral membrane protein</topology>
        <orientation evidence="1 10">Cytoplasmic side</orientation>
    </subcellularLocation>
</comment>
<evidence type="ECO:0000256" key="7">
    <source>
        <dbReference type="ARBA" id="ARBA00022771"/>
    </source>
</evidence>
<dbReference type="GO" id="GO:0010008">
    <property type="term" value="C:endosome membrane"/>
    <property type="evidence" value="ECO:0007669"/>
    <property type="project" value="UniProtKB-SubCell"/>
</dbReference>
<evidence type="ECO:0000259" key="13">
    <source>
        <dbReference type="PROSITE" id="PS50178"/>
    </source>
</evidence>
<keyword evidence="7 11" id="KW-0863">Zinc-finger</keyword>
<dbReference type="PROSITE" id="PS50330">
    <property type="entry name" value="UIM"/>
    <property type="match status" value="1"/>
</dbReference>
<comment type="function">
    <text evidence="10">Component of the ESCRT-0 complex which is the sorting receptor for ubiquitinated cargo proteins at the multivesicular body (MVB) and recruits ESCRT-I to the MVB outer membrane.</text>
</comment>
<dbReference type="CDD" id="cd15735">
    <property type="entry name" value="FYVE_spVPS27p_like"/>
    <property type="match status" value="1"/>
</dbReference>
<dbReference type="Pfam" id="PF00790">
    <property type="entry name" value="VHS"/>
    <property type="match status" value="1"/>
</dbReference>
<name>A0A8H3CZC7_9AGAM</name>
<feature type="compositionally biased region" description="Low complexity" evidence="12">
    <location>
        <begin position="608"/>
        <end position="618"/>
    </location>
</feature>
<dbReference type="InterPro" id="IPR003903">
    <property type="entry name" value="UIM_dom"/>
</dbReference>
<dbReference type="PROSITE" id="PS50179">
    <property type="entry name" value="VHS"/>
    <property type="match status" value="1"/>
</dbReference>
<dbReference type="GO" id="GO:0006623">
    <property type="term" value="P:protein targeting to vacuole"/>
    <property type="evidence" value="ECO:0007669"/>
    <property type="project" value="TreeGrafter"/>
</dbReference>
<dbReference type="GO" id="GO:0043328">
    <property type="term" value="P:protein transport to vacuole involved in ubiquitin-dependent protein catabolic process via the multivesicular body sorting pathway"/>
    <property type="evidence" value="ECO:0007669"/>
    <property type="project" value="TreeGrafter"/>
</dbReference>
<protein>
    <recommendedName>
        <fullName evidence="3 10">Vacuolar protein sorting-associated protein 27</fullName>
    </recommendedName>
</protein>
<keyword evidence="4" id="KW-0479">Metal-binding</keyword>
<dbReference type="Gene3D" id="1.20.5.1940">
    <property type="match status" value="1"/>
</dbReference>
<dbReference type="Gene3D" id="1.25.40.90">
    <property type="match status" value="1"/>
</dbReference>
<keyword evidence="9 10" id="KW-0472">Membrane</keyword>
<dbReference type="Gene3D" id="6.10.140.100">
    <property type="match status" value="1"/>
</dbReference>
<dbReference type="Pfam" id="PF02809">
    <property type="entry name" value="UIM"/>
    <property type="match status" value="2"/>
</dbReference>
<feature type="region of interest" description="Disordered" evidence="12">
    <location>
        <begin position="456"/>
        <end position="582"/>
    </location>
</feature>
<feature type="region of interest" description="Disordered" evidence="12">
    <location>
        <begin position="233"/>
        <end position="268"/>
    </location>
</feature>
<feature type="compositionally biased region" description="Low complexity" evidence="12">
    <location>
        <begin position="526"/>
        <end position="537"/>
    </location>
</feature>
<dbReference type="EMBL" id="CAJMXA010003609">
    <property type="protein sequence ID" value="CAE6506806.1"/>
    <property type="molecule type" value="Genomic_DNA"/>
</dbReference>
<keyword evidence="5" id="KW-0677">Repeat</keyword>
<dbReference type="PROSITE" id="PS50178">
    <property type="entry name" value="ZF_FYVE"/>
    <property type="match status" value="1"/>
</dbReference>
<dbReference type="CDD" id="cd16979">
    <property type="entry name" value="VHS_Vps27"/>
    <property type="match status" value="1"/>
</dbReference>
<proteinExistence type="inferred from homology"/>
<dbReference type="PANTHER" id="PTHR47794">
    <property type="entry name" value="VACUOLAR PROTEIN SORTING-ASSOCIATED PROTEIN 27"/>
    <property type="match status" value="1"/>
</dbReference>
<organism evidence="15 16">
    <name type="scientific">Rhizoctonia solani</name>
    <dbReference type="NCBI Taxonomy" id="456999"/>
    <lineage>
        <taxon>Eukaryota</taxon>
        <taxon>Fungi</taxon>
        <taxon>Dikarya</taxon>
        <taxon>Basidiomycota</taxon>
        <taxon>Agaricomycotina</taxon>
        <taxon>Agaricomycetes</taxon>
        <taxon>Cantharellales</taxon>
        <taxon>Ceratobasidiaceae</taxon>
        <taxon>Rhizoctonia</taxon>
    </lineage>
</organism>
<dbReference type="SUPFAM" id="SSF48464">
    <property type="entry name" value="ENTH/VHS domain"/>
    <property type="match status" value="1"/>
</dbReference>
<dbReference type="GO" id="GO:0043130">
    <property type="term" value="F:ubiquitin binding"/>
    <property type="evidence" value="ECO:0007669"/>
    <property type="project" value="InterPro"/>
</dbReference>
<evidence type="ECO:0000256" key="10">
    <source>
        <dbReference type="PIRNR" id="PIRNR036956"/>
    </source>
</evidence>
<accession>A0A8H3CZC7</accession>
<evidence type="ECO:0000256" key="1">
    <source>
        <dbReference type="ARBA" id="ARBA00004125"/>
    </source>
</evidence>
<feature type="compositionally biased region" description="Basic and acidic residues" evidence="12">
    <location>
        <begin position="233"/>
        <end position="242"/>
    </location>
</feature>
<feature type="region of interest" description="Disordered" evidence="12">
    <location>
        <begin position="673"/>
        <end position="723"/>
    </location>
</feature>
<dbReference type="PIRSF" id="PIRSF036956">
    <property type="entry name" value="Hrs_Vps27"/>
    <property type="match status" value="1"/>
</dbReference>
<evidence type="ECO:0000256" key="2">
    <source>
        <dbReference type="ARBA" id="ARBA00008597"/>
    </source>
</evidence>
<comment type="caution">
    <text evidence="15">The sequence shown here is derived from an EMBL/GenBank/DDBJ whole genome shotgun (WGS) entry which is preliminary data.</text>
</comment>
<evidence type="ECO:0000256" key="5">
    <source>
        <dbReference type="ARBA" id="ARBA00022737"/>
    </source>
</evidence>
<feature type="compositionally biased region" description="Low complexity" evidence="12">
    <location>
        <begin position="494"/>
        <end position="518"/>
    </location>
</feature>
<evidence type="ECO:0000256" key="9">
    <source>
        <dbReference type="ARBA" id="ARBA00023136"/>
    </source>
</evidence>
<feature type="compositionally biased region" description="Pro residues" evidence="12">
    <location>
        <begin position="538"/>
        <end position="554"/>
    </location>
</feature>
<evidence type="ECO:0000259" key="14">
    <source>
        <dbReference type="PROSITE" id="PS50179"/>
    </source>
</evidence>
<feature type="domain" description="FYVE-type" evidence="13">
    <location>
        <begin position="169"/>
        <end position="229"/>
    </location>
</feature>
<dbReference type="Gene3D" id="3.30.40.10">
    <property type="entry name" value="Zinc/RING finger domain, C3HC4 (zinc finger)"/>
    <property type="match status" value="1"/>
</dbReference>
<evidence type="ECO:0000256" key="11">
    <source>
        <dbReference type="PROSITE-ProRule" id="PRU00091"/>
    </source>
</evidence>
<evidence type="ECO:0000313" key="15">
    <source>
        <dbReference type="EMBL" id="CAE6506806.1"/>
    </source>
</evidence>
<keyword evidence="6 10" id="KW-0967">Endosome</keyword>
<dbReference type="GO" id="GO:0033565">
    <property type="term" value="C:ESCRT-0 complex"/>
    <property type="evidence" value="ECO:0007669"/>
    <property type="project" value="TreeGrafter"/>
</dbReference>
<dbReference type="PANTHER" id="PTHR47794:SF1">
    <property type="entry name" value="VACUOLAR PROTEIN SORTING-ASSOCIATED PROTEIN 27"/>
    <property type="match status" value="1"/>
</dbReference>
<dbReference type="Pfam" id="PF01363">
    <property type="entry name" value="FYVE"/>
    <property type="match status" value="1"/>
</dbReference>
<evidence type="ECO:0000256" key="12">
    <source>
        <dbReference type="SAM" id="MobiDB-lite"/>
    </source>
</evidence>
<evidence type="ECO:0000256" key="4">
    <source>
        <dbReference type="ARBA" id="ARBA00022723"/>
    </source>
</evidence>
<evidence type="ECO:0000313" key="16">
    <source>
        <dbReference type="Proteomes" id="UP000663853"/>
    </source>
</evidence>
<evidence type="ECO:0000256" key="8">
    <source>
        <dbReference type="ARBA" id="ARBA00022833"/>
    </source>
</evidence>
<dbReference type="SUPFAM" id="SSF57903">
    <property type="entry name" value="FYVE/PHD zinc finger"/>
    <property type="match status" value="1"/>
</dbReference>
<feature type="region of interest" description="Disordered" evidence="12">
    <location>
        <begin position="597"/>
        <end position="642"/>
    </location>
</feature>
<dbReference type="InterPro" id="IPR002014">
    <property type="entry name" value="VHS_dom"/>
</dbReference>
<dbReference type="InterPro" id="IPR008942">
    <property type="entry name" value="ENTH_VHS"/>
</dbReference>
<feature type="region of interest" description="Disordered" evidence="12">
    <location>
        <begin position="323"/>
        <end position="342"/>
    </location>
</feature>
<dbReference type="GO" id="GO:0032266">
    <property type="term" value="F:phosphatidylinositol-3-phosphate binding"/>
    <property type="evidence" value="ECO:0007669"/>
    <property type="project" value="TreeGrafter"/>
</dbReference>
<gene>
    <name evidence="15" type="ORF">RDB_LOCUS121078</name>
</gene>
<evidence type="ECO:0000256" key="3">
    <source>
        <dbReference type="ARBA" id="ARBA00017753"/>
    </source>
</evidence>
<feature type="domain" description="VHS" evidence="14">
    <location>
        <begin position="27"/>
        <end position="149"/>
    </location>
</feature>
<dbReference type="InterPro" id="IPR017455">
    <property type="entry name" value="Znf_FYVE-rel"/>
</dbReference>
<dbReference type="InterPro" id="IPR017073">
    <property type="entry name" value="HGS/VPS27"/>
</dbReference>
<dbReference type="InterPro" id="IPR011011">
    <property type="entry name" value="Znf_FYVE_PHD"/>
</dbReference>